<comment type="caution">
    <text evidence="4">The sequence shown here is derived from an EMBL/GenBank/DDBJ whole genome shotgun (WGS) entry which is preliminary data.</text>
</comment>
<dbReference type="PRINTS" id="PR00507">
    <property type="entry name" value="N12N6MTFRASE"/>
</dbReference>
<evidence type="ECO:0000259" key="3">
    <source>
        <dbReference type="Pfam" id="PF05175"/>
    </source>
</evidence>
<dbReference type="PROSITE" id="PS00092">
    <property type="entry name" value="N6_MTASE"/>
    <property type="match status" value="1"/>
</dbReference>
<gene>
    <name evidence="4" type="ORF">NSK_006748</name>
</gene>
<dbReference type="InterPro" id="IPR007848">
    <property type="entry name" value="Small_mtfrase_dom"/>
</dbReference>
<dbReference type="SUPFAM" id="SSF53335">
    <property type="entry name" value="S-adenosyl-L-methionine-dependent methyltransferases"/>
    <property type="match status" value="1"/>
</dbReference>
<sequence length="226" mass="24633">MKLRHLESFLSQVDGFEAPKWGLEQYLTPPHLAARVLHCVASYDDLEGCAVADLGCGTGMLLAGAALMDCDEALSVGVDADPDALSTARGNLDKLELNFSLLQADIVVNNGLPFRRVISEGSNFDTVIMNPPFGTKNQGVDMLFVRRALAFAPIVYSLHKTSTRDFLMGCGAAGCGKHVQAEVIANMQFEIPATYSFHKQKSVNIDVDLFRFSRRNSEDMEEAITG</sequence>
<dbReference type="InterPro" id="IPR002052">
    <property type="entry name" value="DNA_methylase_N6_adenine_CS"/>
</dbReference>
<dbReference type="PANTHER" id="PTHR23290">
    <property type="entry name" value="RRNA N6-ADENOSINE-METHYLTRANSFERASE METTL5"/>
    <property type="match status" value="1"/>
</dbReference>
<keyword evidence="5" id="KW-1185">Reference proteome</keyword>
<proteinExistence type="inferred from homology"/>
<dbReference type="AlphaFoldDB" id="A0A4D9CX18"/>
<dbReference type="InterPro" id="IPR051720">
    <property type="entry name" value="rRNA_MeTrfase/Polyamine_Synth"/>
</dbReference>
<evidence type="ECO:0000256" key="2">
    <source>
        <dbReference type="ARBA" id="ARBA00041374"/>
    </source>
</evidence>
<comment type="similarity">
    <text evidence="1">Belongs to the methyltransferase superfamily. PrmA family.</text>
</comment>
<dbReference type="OrthoDB" id="7848332at2759"/>
<dbReference type="InterPro" id="IPR029063">
    <property type="entry name" value="SAM-dependent_MTases_sf"/>
</dbReference>
<evidence type="ECO:0000313" key="4">
    <source>
        <dbReference type="EMBL" id="TFJ82083.1"/>
    </source>
</evidence>
<organism evidence="4 5">
    <name type="scientific">Nannochloropsis salina CCMP1776</name>
    <dbReference type="NCBI Taxonomy" id="1027361"/>
    <lineage>
        <taxon>Eukaryota</taxon>
        <taxon>Sar</taxon>
        <taxon>Stramenopiles</taxon>
        <taxon>Ochrophyta</taxon>
        <taxon>Eustigmatophyceae</taxon>
        <taxon>Eustigmatales</taxon>
        <taxon>Monodopsidaceae</taxon>
        <taxon>Microchloropsis</taxon>
        <taxon>Microchloropsis salina</taxon>
    </lineage>
</organism>
<dbReference type="Pfam" id="PF05175">
    <property type="entry name" value="MTS"/>
    <property type="match status" value="1"/>
</dbReference>
<evidence type="ECO:0000313" key="5">
    <source>
        <dbReference type="Proteomes" id="UP000355283"/>
    </source>
</evidence>
<dbReference type="Gene3D" id="3.40.50.150">
    <property type="entry name" value="Vaccinia Virus protein VP39"/>
    <property type="match status" value="1"/>
</dbReference>
<dbReference type="PANTHER" id="PTHR23290:SF0">
    <property type="entry name" value="RRNA N6-ADENOSINE-METHYLTRANSFERASE METTL5"/>
    <property type="match status" value="1"/>
</dbReference>
<dbReference type="GO" id="GO:0003676">
    <property type="term" value="F:nucleic acid binding"/>
    <property type="evidence" value="ECO:0007669"/>
    <property type="project" value="InterPro"/>
</dbReference>
<dbReference type="GO" id="GO:0008988">
    <property type="term" value="F:rRNA (adenine-N6-)-methyltransferase activity"/>
    <property type="evidence" value="ECO:0007669"/>
    <property type="project" value="TreeGrafter"/>
</dbReference>
<dbReference type="Proteomes" id="UP000355283">
    <property type="component" value="Unassembled WGS sequence"/>
</dbReference>
<accession>A0A4D9CX18</accession>
<dbReference type="CDD" id="cd02440">
    <property type="entry name" value="AdoMet_MTases"/>
    <property type="match status" value="1"/>
</dbReference>
<protein>
    <recommendedName>
        <fullName evidence="2">Methyltransferase-like protein 5</fullName>
    </recommendedName>
</protein>
<dbReference type="EMBL" id="SDOX01000121">
    <property type="protein sequence ID" value="TFJ82083.1"/>
    <property type="molecule type" value="Genomic_DNA"/>
</dbReference>
<reference evidence="4 5" key="1">
    <citation type="submission" date="2019-01" db="EMBL/GenBank/DDBJ databases">
        <title>Nuclear Genome Assembly of the Microalgal Biofuel strain Nannochloropsis salina CCMP1776.</title>
        <authorList>
            <person name="Hovde B."/>
        </authorList>
    </citation>
    <scope>NUCLEOTIDE SEQUENCE [LARGE SCALE GENOMIC DNA]</scope>
    <source>
        <strain evidence="4 5">CCMP1776</strain>
    </source>
</reference>
<feature type="domain" description="Methyltransferase small" evidence="3">
    <location>
        <begin position="49"/>
        <end position="138"/>
    </location>
</feature>
<name>A0A4D9CX18_9STRA</name>
<evidence type="ECO:0000256" key="1">
    <source>
        <dbReference type="ARBA" id="ARBA00009741"/>
    </source>
</evidence>